<dbReference type="InterPro" id="IPR052895">
    <property type="entry name" value="HetReg/Transcr_Mod"/>
</dbReference>
<reference evidence="2" key="1">
    <citation type="journal article" date="2020" name="BMC Genomics">
        <title>Correction to: Identification and distribution of gene clusters required for synthesis of sphingolipid metabolism inhibitors in diverse species of the filamentous fungus Fusarium.</title>
        <authorList>
            <person name="Kim H.S."/>
            <person name="Lohmar J.M."/>
            <person name="Busman M."/>
            <person name="Brown D.W."/>
            <person name="Naumann T.A."/>
            <person name="Divon H.H."/>
            <person name="Lysoe E."/>
            <person name="Uhlig S."/>
            <person name="Proctor R.H."/>
        </authorList>
    </citation>
    <scope>NUCLEOTIDE SEQUENCE</scope>
    <source>
        <strain evidence="2">NRRL 22465</strain>
    </source>
</reference>
<evidence type="ECO:0000313" key="2">
    <source>
        <dbReference type="EMBL" id="KAF4979860.1"/>
    </source>
</evidence>
<feature type="domain" description="Heterokaryon incompatibility" evidence="1">
    <location>
        <begin position="51"/>
        <end position="251"/>
    </location>
</feature>
<name>A0A8H4UND7_9HYPO</name>
<dbReference type="PANTHER" id="PTHR24148:SF64">
    <property type="entry name" value="HETEROKARYON INCOMPATIBILITY DOMAIN-CONTAINING PROTEIN"/>
    <property type="match status" value="1"/>
</dbReference>
<dbReference type="Pfam" id="PF06985">
    <property type="entry name" value="HET"/>
    <property type="match status" value="1"/>
</dbReference>
<proteinExistence type="predicted"/>
<dbReference type="EMBL" id="JABEYC010000272">
    <property type="protein sequence ID" value="KAF4979860.1"/>
    <property type="molecule type" value="Genomic_DNA"/>
</dbReference>
<organism evidence="2 3">
    <name type="scientific">Fusarium zealandicum</name>
    <dbReference type="NCBI Taxonomy" id="1053134"/>
    <lineage>
        <taxon>Eukaryota</taxon>
        <taxon>Fungi</taxon>
        <taxon>Dikarya</taxon>
        <taxon>Ascomycota</taxon>
        <taxon>Pezizomycotina</taxon>
        <taxon>Sordariomycetes</taxon>
        <taxon>Hypocreomycetidae</taxon>
        <taxon>Hypocreales</taxon>
        <taxon>Nectriaceae</taxon>
        <taxon>Fusarium</taxon>
        <taxon>Fusarium staphyleae species complex</taxon>
    </lineage>
</organism>
<dbReference type="Proteomes" id="UP000635477">
    <property type="component" value="Unassembled WGS sequence"/>
</dbReference>
<sequence>MTTSLVSHLTKPPCLYSKLPEGHFRLIKLLPGKWDQPLQAELFEADQSFSYIALSYTWGNRRVTRQVLLNGIPKSITINLDLALRTLRLEDAPVTIWADALCINQDDILDKGAQVSFMNQIFNWAVQVRASVGDPLDRGHLSYEARLEELGSSKVFQFSDDPNSAWEEIHGALSQLEIKKPAELSSHERCRCIFGLLYALSSSYLSAKLGEMDLFSKKRTGKMEARQQHLFEWLRVFIVAPWWDRMWITQEVGVARELLLTYGKVTMSFQVLTSLVKEISTHSIQLPPLASENSRVIDLLVTKVKTISELRRFQQYESIGEMRESDYFQRSMGSPLLWLLRTFRYRHSSEPKDKIFALNQLLRKLNIGSDHKLEINYATTVAHLFCTVAVQIMDETGLFWITSADLVAKSRDKLPSWVPNWTDGFTAPNSEDAAWKIRLCHNVSEIDFAINTADSSTKALSPSQYFHELVGKTTFSAWDRLRGANDEHREPFQLGPSASRNAVIPSTHLFLDWKNSECRRIIHEHYEPDVKDTTKIENCLMVPSQFCSSIEHVSDPIAPDLSNLYNILKRLKSARYIVFPNDWKSDLLLNSLDSIGRVLCFGALLENNKTARRLESYDEPDLALLVQLLTHSDSPSEGEILSESMRDWKSHYREKITLELRSECQQCFSKPGPCEVCQSRADATPIPTVDNAWQDPRIIQKHRTALQTAPGNCILMTRDGYLALGPPQTKVRDRISIISGGLCPYILRHDKNPKYIENVTFQLIGDCFLDKAPKWDPVKLETVALV</sequence>
<comment type="caution">
    <text evidence="2">The sequence shown here is derived from an EMBL/GenBank/DDBJ whole genome shotgun (WGS) entry which is preliminary data.</text>
</comment>
<dbReference type="PANTHER" id="PTHR24148">
    <property type="entry name" value="ANKYRIN REPEAT DOMAIN-CONTAINING PROTEIN 39 HOMOLOG-RELATED"/>
    <property type="match status" value="1"/>
</dbReference>
<dbReference type="AlphaFoldDB" id="A0A8H4UND7"/>
<accession>A0A8H4UND7</accession>
<dbReference type="OrthoDB" id="3557394at2759"/>
<evidence type="ECO:0000259" key="1">
    <source>
        <dbReference type="Pfam" id="PF06985"/>
    </source>
</evidence>
<keyword evidence="3" id="KW-1185">Reference proteome</keyword>
<evidence type="ECO:0000313" key="3">
    <source>
        <dbReference type="Proteomes" id="UP000635477"/>
    </source>
</evidence>
<reference evidence="2" key="2">
    <citation type="submission" date="2020-05" db="EMBL/GenBank/DDBJ databases">
        <authorList>
            <person name="Kim H.-S."/>
            <person name="Proctor R.H."/>
            <person name="Brown D.W."/>
        </authorList>
    </citation>
    <scope>NUCLEOTIDE SEQUENCE</scope>
    <source>
        <strain evidence="2">NRRL 22465</strain>
    </source>
</reference>
<protein>
    <recommendedName>
        <fullName evidence="1">Heterokaryon incompatibility domain-containing protein</fullName>
    </recommendedName>
</protein>
<dbReference type="InterPro" id="IPR010730">
    <property type="entry name" value="HET"/>
</dbReference>
<gene>
    <name evidence="2" type="ORF">FZEAL_4026</name>
</gene>